<evidence type="ECO:0000313" key="2">
    <source>
        <dbReference type="EMBL" id="MPM50848.1"/>
    </source>
</evidence>
<comment type="caution">
    <text evidence="2">The sequence shown here is derived from an EMBL/GenBank/DDBJ whole genome shotgun (WGS) entry which is preliminary data.</text>
</comment>
<organism evidence="2">
    <name type="scientific">bioreactor metagenome</name>
    <dbReference type="NCBI Taxonomy" id="1076179"/>
    <lineage>
        <taxon>unclassified sequences</taxon>
        <taxon>metagenomes</taxon>
        <taxon>ecological metagenomes</taxon>
    </lineage>
</organism>
<evidence type="ECO:0000256" key="1">
    <source>
        <dbReference type="SAM" id="Phobius"/>
    </source>
</evidence>
<keyword evidence="1" id="KW-0812">Transmembrane</keyword>
<dbReference type="Gene3D" id="2.40.50.100">
    <property type="match status" value="1"/>
</dbReference>
<dbReference type="EMBL" id="VSSQ01013155">
    <property type="protein sequence ID" value="MPM50848.1"/>
    <property type="molecule type" value="Genomic_DNA"/>
</dbReference>
<keyword evidence="1" id="KW-0472">Membrane</keyword>
<protein>
    <submittedName>
        <fullName evidence="2">Uncharacterized protein</fullName>
    </submittedName>
</protein>
<reference evidence="2" key="1">
    <citation type="submission" date="2019-08" db="EMBL/GenBank/DDBJ databases">
        <authorList>
            <person name="Kucharzyk K."/>
            <person name="Murdoch R.W."/>
            <person name="Higgins S."/>
            <person name="Loffler F."/>
        </authorList>
    </citation>
    <scope>NUCLEOTIDE SEQUENCE</scope>
</reference>
<dbReference type="PANTHER" id="PTHR30469">
    <property type="entry name" value="MULTIDRUG RESISTANCE PROTEIN MDTA"/>
    <property type="match status" value="1"/>
</dbReference>
<proteinExistence type="predicted"/>
<sequence>MCARKKSKAKRWIIISIILLAIIAVAAALLMRPKSAAYESVDAKTADITTYYSFSGNVDAKNRQTVVSDQAMQISKINVKEGDTVKKDAVLIKSTAGNEIQSKISGEVVSVKVAQNAQVMAGTELVDIVDMIILKSMSRLMNTTWRHWQKARKRRLI</sequence>
<accession>A0A645ADS8</accession>
<feature type="transmembrane region" description="Helical" evidence="1">
    <location>
        <begin position="12"/>
        <end position="31"/>
    </location>
</feature>
<name>A0A645ADS8_9ZZZZ</name>
<keyword evidence="1" id="KW-1133">Transmembrane helix</keyword>
<dbReference type="GO" id="GO:0015562">
    <property type="term" value="F:efflux transmembrane transporter activity"/>
    <property type="evidence" value="ECO:0007669"/>
    <property type="project" value="TreeGrafter"/>
</dbReference>
<gene>
    <name evidence="2" type="ORF">SDC9_97594</name>
</gene>
<dbReference type="GO" id="GO:1990281">
    <property type="term" value="C:efflux pump complex"/>
    <property type="evidence" value="ECO:0007669"/>
    <property type="project" value="TreeGrafter"/>
</dbReference>
<dbReference type="SUPFAM" id="SSF51230">
    <property type="entry name" value="Single hybrid motif"/>
    <property type="match status" value="1"/>
</dbReference>
<dbReference type="InterPro" id="IPR011053">
    <property type="entry name" value="Single_hybrid_motif"/>
</dbReference>
<dbReference type="AlphaFoldDB" id="A0A645ADS8"/>